<dbReference type="Proteomes" id="UP000186309">
    <property type="component" value="Chromosome"/>
</dbReference>
<dbReference type="EMBL" id="CP019082">
    <property type="protein sequence ID" value="APW62297.1"/>
    <property type="molecule type" value="Genomic_DNA"/>
</dbReference>
<feature type="transmembrane region" description="Helical" evidence="8">
    <location>
        <begin position="12"/>
        <end position="30"/>
    </location>
</feature>
<evidence type="ECO:0000256" key="3">
    <source>
        <dbReference type="ARBA" id="ARBA00022448"/>
    </source>
</evidence>
<protein>
    <recommendedName>
        <fullName evidence="8">L-lactate permease</fullName>
    </recommendedName>
</protein>
<dbReference type="PANTHER" id="PTHR30003">
    <property type="entry name" value="L-LACTATE PERMEASE"/>
    <property type="match status" value="1"/>
</dbReference>
<dbReference type="GO" id="GO:0005886">
    <property type="term" value="C:plasma membrane"/>
    <property type="evidence" value="ECO:0007669"/>
    <property type="project" value="UniProtKB-SubCell"/>
</dbReference>
<feature type="transmembrane region" description="Helical" evidence="8">
    <location>
        <begin position="196"/>
        <end position="215"/>
    </location>
</feature>
<feature type="transmembrane region" description="Helical" evidence="8">
    <location>
        <begin position="222"/>
        <end position="239"/>
    </location>
</feature>
<dbReference type="STRING" id="1387353.BSF38_03836"/>
<keyword evidence="4 8" id="KW-1003">Cell membrane</keyword>
<dbReference type="GO" id="GO:0015129">
    <property type="term" value="F:lactate transmembrane transporter activity"/>
    <property type="evidence" value="ECO:0007669"/>
    <property type="project" value="UniProtKB-UniRule"/>
</dbReference>
<comment type="subcellular location">
    <subcellularLocation>
        <location evidence="1 8">Cell membrane</location>
        <topology evidence="1 8">Multi-pass membrane protein</topology>
    </subcellularLocation>
</comment>
<evidence type="ECO:0000256" key="5">
    <source>
        <dbReference type="ARBA" id="ARBA00022692"/>
    </source>
</evidence>
<gene>
    <name evidence="9" type="primary">lutP</name>
    <name evidence="9" type="ORF">BSF38_03836</name>
</gene>
<dbReference type="InterPro" id="IPR003804">
    <property type="entry name" value="Lactate_perm"/>
</dbReference>
<keyword evidence="6 8" id="KW-1133">Transmembrane helix</keyword>
<feature type="transmembrane region" description="Helical" evidence="8">
    <location>
        <begin position="304"/>
        <end position="323"/>
    </location>
</feature>
<organism evidence="9 10">
    <name type="scientific">Paludisphaera borealis</name>
    <dbReference type="NCBI Taxonomy" id="1387353"/>
    <lineage>
        <taxon>Bacteria</taxon>
        <taxon>Pseudomonadati</taxon>
        <taxon>Planctomycetota</taxon>
        <taxon>Planctomycetia</taxon>
        <taxon>Isosphaerales</taxon>
        <taxon>Isosphaeraceae</taxon>
        <taxon>Paludisphaera</taxon>
    </lineage>
</organism>
<feature type="transmembrane region" description="Helical" evidence="8">
    <location>
        <begin position="114"/>
        <end position="147"/>
    </location>
</feature>
<dbReference type="OrthoDB" id="9761056at2"/>
<feature type="transmembrane region" description="Helical" evidence="8">
    <location>
        <begin position="70"/>
        <end position="93"/>
    </location>
</feature>
<keyword evidence="3 8" id="KW-0813">Transport</keyword>
<dbReference type="GO" id="GO:0015295">
    <property type="term" value="F:solute:proton symporter activity"/>
    <property type="evidence" value="ECO:0007669"/>
    <property type="project" value="TreeGrafter"/>
</dbReference>
<dbReference type="AlphaFoldDB" id="A0A1U7CTM5"/>
<dbReference type="PANTHER" id="PTHR30003:SF0">
    <property type="entry name" value="GLYCOLATE PERMEASE GLCA-RELATED"/>
    <property type="match status" value="1"/>
</dbReference>
<feature type="transmembrane region" description="Helical" evidence="8">
    <location>
        <begin position="376"/>
        <end position="399"/>
    </location>
</feature>
<feature type="transmembrane region" description="Helical" evidence="8">
    <location>
        <begin position="451"/>
        <end position="469"/>
    </location>
</feature>
<keyword evidence="7 8" id="KW-0472">Membrane</keyword>
<feature type="transmembrane region" description="Helical" evidence="8">
    <location>
        <begin position="411"/>
        <end position="431"/>
    </location>
</feature>
<accession>A0A1U7CTM5</accession>
<evidence type="ECO:0000256" key="4">
    <source>
        <dbReference type="ARBA" id="ARBA00022475"/>
    </source>
</evidence>
<evidence type="ECO:0000256" key="6">
    <source>
        <dbReference type="ARBA" id="ARBA00022989"/>
    </source>
</evidence>
<name>A0A1U7CTM5_9BACT</name>
<dbReference type="KEGG" id="pbor:BSF38_03836"/>
<reference evidence="10" key="1">
    <citation type="submission" date="2016-12" db="EMBL/GenBank/DDBJ databases">
        <title>Comparative genomics of four Isosphaeraceae planctomycetes: a common pool of plasmids and glycoside hydrolase genes.</title>
        <authorList>
            <person name="Ivanova A."/>
        </authorList>
    </citation>
    <scope>NUCLEOTIDE SEQUENCE [LARGE SCALE GENOMIC DNA]</scope>
    <source>
        <strain evidence="10">PX4</strain>
    </source>
</reference>
<dbReference type="RefSeq" id="WP_076348296.1">
    <property type="nucleotide sequence ID" value="NZ_CP019082.1"/>
</dbReference>
<evidence type="ECO:0000313" key="9">
    <source>
        <dbReference type="EMBL" id="APW62297.1"/>
    </source>
</evidence>
<dbReference type="Pfam" id="PF02652">
    <property type="entry name" value="Lactate_perm"/>
    <property type="match status" value="1"/>
</dbReference>
<evidence type="ECO:0000313" key="10">
    <source>
        <dbReference type="Proteomes" id="UP000186309"/>
    </source>
</evidence>
<evidence type="ECO:0000256" key="7">
    <source>
        <dbReference type="ARBA" id="ARBA00023136"/>
    </source>
</evidence>
<evidence type="ECO:0000256" key="2">
    <source>
        <dbReference type="ARBA" id="ARBA00010100"/>
    </source>
</evidence>
<feature type="transmembrane region" description="Helical" evidence="8">
    <location>
        <begin position="42"/>
        <end position="64"/>
    </location>
</feature>
<comment type="function">
    <text evidence="8">Uptake of L-lactate across the membrane. Can also transport D-lactate and glycolate.</text>
</comment>
<keyword evidence="10" id="KW-1185">Reference proteome</keyword>
<evidence type="ECO:0000256" key="1">
    <source>
        <dbReference type="ARBA" id="ARBA00004651"/>
    </source>
</evidence>
<feature type="transmembrane region" description="Helical" evidence="8">
    <location>
        <begin position="245"/>
        <end position="267"/>
    </location>
</feature>
<sequence>MWIQNYDPRGSWPVSTLLAALPVLTLLGLLVSGKVSAGKSALAGLTLACVMAWGAFGMPLPMVLASAGVGMVFALFRIVWLIVAAVFLYDLAVATGQFEVMKRTIAGLSPDRRLQAVLVAFSFGAFIEGCAGFGAPVAISAAFLVGLGFHPFQSALLCLIANTAPVAWGSVGIPLRTLSVVTELDVEALSATAGRILPILSLLIPFWLVSVVAGLRATFAVWPPLLVIGGAFAAVQFLWSNYVGFELVDIASSVASMIAGVVVLHVWKPRDVWRFEHDGDDDGSRGGRPADGQVALSPRTIARAWMPFALLTVMVLIWGLPAIKSLGTTATKDWLDARWSWKPEVPVLHLQVAKGRAVTGRATPAPADLEKAVLDVVPLSATGTAVFAAAVLSGLLLGVSPGSQARILAKTVVRMIPAIFAILCMLALGFVTKYSGMDAVLGLAFTRTGPLLYPIFGTLLGWLGVALTGSDTSSNVLFGNLQKITATKLGLDPILMAAANSTGGVMGKMIDAQSIVVAAAATGEDGREGEILRAVLRHSIALVLMVGAIVWIYAHVTPWVVVAPR</sequence>
<proteinExistence type="inferred from homology"/>
<evidence type="ECO:0000256" key="8">
    <source>
        <dbReference type="RuleBase" id="RU365092"/>
    </source>
</evidence>
<comment type="similarity">
    <text evidence="2 8">Belongs to the lactate permease family.</text>
</comment>
<keyword evidence="5 8" id="KW-0812">Transmembrane</keyword>
<dbReference type="NCBIfam" id="TIGR00795">
    <property type="entry name" value="lctP"/>
    <property type="match status" value="1"/>
</dbReference>
<feature type="transmembrane region" description="Helical" evidence="8">
    <location>
        <begin position="540"/>
        <end position="562"/>
    </location>
</feature>